<comment type="caution">
    <text evidence="1">The sequence shown here is derived from an EMBL/GenBank/DDBJ whole genome shotgun (WGS) entry which is preliminary data.</text>
</comment>
<proteinExistence type="predicted"/>
<gene>
    <name evidence="1" type="ORF">MRB53_019525</name>
</gene>
<name>A0ACC2KZI5_PERAE</name>
<protein>
    <submittedName>
        <fullName evidence="1">Uncharacterized protein</fullName>
    </submittedName>
</protein>
<keyword evidence="2" id="KW-1185">Reference proteome</keyword>
<accession>A0ACC2KZI5</accession>
<sequence length="126" mass="13495">MGGKQKVVLRVPVLDAKSKSRALQTVVRVPGLSSGLSSVSVEGADKNLVVVIGEGIDSVGLTKSLRKKLGDAELVTVAPVEEKKPDDKEKKPDNKEIPPWSYGPGRVIYVLEPFPHPCNPDPCSIL</sequence>
<organism evidence="1 2">
    <name type="scientific">Persea americana</name>
    <name type="common">Avocado</name>
    <dbReference type="NCBI Taxonomy" id="3435"/>
    <lineage>
        <taxon>Eukaryota</taxon>
        <taxon>Viridiplantae</taxon>
        <taxon>Streptophyta</taxon>
        <taxon>Embryophyta</taxon>
        <taxon>Tracheophyta</taxon>
        <taxon>Spermatophyta</taxon>
        <taxon>Magnoliopsida</taxon>
        <taxon>Magnoliidae</taxon>
        <taxon>Laurales</taxon>
        <taxon>Lauraceae</taxon>
        <taxon>Persea</taxon>
    </lineage>
</organism>
<reference evidence="1 2" key="1">
    <citation type="journal article" date="2022" name="Hortic Res">
        <title>A haplotype resolved chromosomal level avocado genome allows analysis of novel avocado genes.</title>
        <authorList>
            <person name="Nath O."/>
            <person name="Fletcher S.J."/>
            <person name="Hayward A."/>
            <person name="Shaw L.M."/>
            <person name="Masouleh A.K."/>
            <person name="Furtado A."/>
            <person name="Henry R.J."/>
            <person name="Mitter N."/>
        </authorList>
    </citation>
    <scope>NUCLEOTIDE SEQUENCE [LARGE SCALE GENOMIC DNA]</scope>
    <source>
        <strain evidence="2">cv. Hass</strain>
    </source>
</reference>
<dbReference type="EMBL" id="CM056814">
    <property type="protein sequence ID" value="KAJ8626218.1"/>
    <property type="molecule type" value="Genomic_DNA"/>
</dbReference>
<evidence type="ECO:0000313" key="1">
    <source>
        <dbReference type="EMBL" id="KAJ8626218.1"/>
    </source>
</evidence>
<evidence type="ECO:0000313" key="2">
    <source>
        <dbReference type="Proteomes" id="UP001234297"/>
    </source>
</evidence>
<dbReference type="Proteomes" id="UP001234297">
    <property type="component" value="Chromosome 6"/>
</dbReference>